<dbReference type="SUPFAM" id="SSF49265">
    <property type="entry name" value="Fibronectin type III"/>
    <property type="match status" value="1"/>
</dbReference>
<feature type="domain" description="LamG-like jellyroll fold" evidence="5">
    <location>
        <begin position="996"/>
        <end position="1150"/>
    </location>
</feature>
<evidence type="ECO:0000256" key="1">
    <source>
        <dbReference type="ARBA" id="ARBA00022729"/>
    </source>
</evidence>
<keyword evidence="2" id="KW-1015">Disulfide bond</keyword>
<evidence type="ECO:0000256" key="3">
    <source>
        <dbReference type="SAM" id="MobiDB-lite"/>
    </source>
</evidence>
<reference evidence="6 7" key="1">
    <citation type="submission" date="2024-09" db="EMBL/GenBank/DDBJ databases">
        <authorList>
            <person name="Sun Q."/>
            <person name="Mori K."/>
        </authorList>
    </citation>
    <scope>NUCLEOTIDE SEQUENCE [LARGE SCALE GENOMIC DNA]</scope>
    <source>
        <strain evidence="6 7">JCM 3143</strain>
    </source>
</reference>
<dbReference type="RefSeq" id="WP_344988696.1">
    <property type="nucleotide sequence ID" value="NZ_BAAAXV010000002.1"/>
</dbReference>
<sequence length="1163" mass="123784">MRRSPRGPALAAVLSLLAGLLVAGGVLTDGDPAAAAVTDDPPAQTEREALDQAHRGKQRVEVLALRSENRQVFANPDGSFTSETSALPERVRRNGGWADVDPTLAFAPDGSVKTAATPLELTFSGGGTAPLARLAEGGRSVEMSWPGSLPKPVLEGSTATYGEVLPGVDLKVTASVLGFSEVLVVKNKEAASNPALGKFAFGMSAKGLAVRKTADGGLSAVTGAGAEAFHAPPPRMWDSSGTNPGPSSPVAEPRREARQAVVGVDVARDRIALTPDDKLLTGADTVYPVYIDPEWSGSKLHWTYIDKSWPTTSNWDSTHRPEAGYYYETTGASGVKRSFFRMDSDNVNGKHILKATFRITQTYSYGCTSDPQAVQLWLTGGISKSTTWNHQPSWADHLDSVASDAGHGSSCPDKGIEFDVTSAIVKAAKSGWSNTTFGLRDYNDDAKSRYGWKGFSSSPKLVVDYNTPPAAPSGVGTYPGTPCATGAGRPSVNAGDAENPIKLKAKIYDPDKANDGVRAEFVMNHYNAATGAWENITSSLPGGGKTAYKYTATATDHEITLSGLATGESYSYRVRAFDGTDASAWSAWCEFTVDTVDPAKLPKVTSADYPAGTPDDWKGGVGRTGSFTFAPGDGESDVTRFRYALDSPALATAATQVSVPAGQTSVTVQVAPRHDWLNTLYVYPVDKAGNVGKTPAVYSFYVKAGTDAIGQWHLDETSGTTAADAAANPHPVTLAGATGWTGGRVNGALGLDGSTAYGATSDPVVHTDRGMSVSAWVRLTDNSKNSTVVSQVGNRGAGFQLYYSWGYKRWIFNKYDADKDNPAIARAFSDAEPQVGVWTHLVGVYDAPARQLRLYVNGIRQSTPAAYTYTPWDATGPLQIGRVKANGTFQENFAGDIDEVRVWDRILSDDSRTVNDPALGNEIAAMAKQPPAQFGRWAFDEGTGTAAADSSGYGRTATLKGNAGWSDDGFDGSNVLTLNGTTAYASTASAPVRTDHSYTVSAWVRLTGDDSCTVPGQNMTMVSQDGDKFSGFYLGYRWFLDNGQKVYHWSFATPSEDAGTEVMTQTKSVDVVDCMSLNSWTHLAGVYDEVAKELRLYVNGQLADTRPFATAWHAGGPLEIGRAKYKGEVVDYFTGDVDDVRTYTGTLTDRQILNLAMGQALDG</sequence>
<dbReference type="Gene3D" id="2.60.40.10">
    <property type="entry name" value="Immunoglobulins"/>
    <property type="match status" value="1"/>
</dbReference>
<proteinExistence type="predicted"/>
<dbReference type="Pfam" id="PF13385">
    <property type="entry name" value="Laminin_G_3"/>
    <property type="match status" value="2"/>
</dbReference>
<evidence type="ECO:0000313" key="6">
    <source>
        <dbReference type="EMBL" id="MFB9624236.1"/>
    </source>
</evidence>
<evidence type="ECO:0000313" key="7">
    <source>
        <dbReference type="Proteomes" id="UP001589532"/>
    </source>
</evidence>
<accession>A0ABV5S0X1</accession>
<protein>
    <submittedName>
        <fullName evidence="6">LamG-like jellyroll fold domain-containing protein</fullName>
    </submittedName>
</protein>
<dbReference type="InterPro" id="IPR036116">
    <property type="entry name" value="FN3_sf"/>
</dbReference>
<dbReference type="InterPro" id="IPR013320">
    <property type="entry name" value="ConA-like_dom_sf"/>
</dbReference>
<dbReference type="Proteomes" id="UP001589532">
    <property type="component" value="Unassembled WGS sequence"/>
</dbReference>
<dbReference type="PANTHER" id="PTHR46943:SF1">
    <property type="entry name" value="PENTRAXIN-RELATED PROTEIN PTX3"/>
    <property type="match status" value="1"/>
</dbReference>
<feature type="signal peptide" evidence="4">
    <location>
        <begin position="1"/>
        <end position="23"/>
    </location>
</feature>
<feature type="region of interest" description="Disordered" evidence="3">
    <location>
        <begin position="231"/>
        <end position="255"/>
    </location>
</feature>
<comment type="caution">
    <text evidence="6">The sequence shown here is derived from an EMBL/GenBank/DDBJ whole genome shotgun (WGS) entry which is preliminary data.</text>
</comment>
<dbReference type="SMART" id="SM00560">
    <property type="entry name" value="LamGL"/>
    <property type="match status" value="2"/>
</dbReference>
<dbReference type="Gene3D" id="2.60.120.200">
    <property type="match status" value="2"/>
</dbReference>
<evidence type="ECO:0000256" key="4">
    <source>
        <dbReference type="SAM" id="SignalP"/>
    </source>
</evidence>
<evidence type="ECO:0000259" key="5">
    <source>
        <dbReference type="SMART" id="SM00560"/>
    </source>
</evidence>
<dbReference type="InterPro" id="IPR042837">
    <property type="entry name" value="PTX3"/>
</dbReference>
<feature type="domain" description="LamG-like jellyroll fold" evidence="5">
    <location>
        <begin position="769"/>
        <end position="910"/>
    </location>
</feature>
<keyword evidence="1 4" id="KW-0732">Signal</keyword>
<gene>
    <name evidence="6" type="ORF">ACFFSA_14210</name>
</gene>
<dbReference type="SUPFAM" id="SSF49899">
    <property type="entry name" value="Concanavalin A-like lectins/glucanases"/>
    <property type="match status" value="2"/>
</dbReference>
<name>A0ABV5S0X1_9ACTN</name>
<organism evidence="6 7">
    <name type="scientific">Nonomuraea helvata</name>
    <dbReference type="NCBI Taxonomy" id="37484"/>
    <lineage>
        <taxon>Bacteria</taxon>
        <taxon>Bacillati</taxon>
        <taxon>Actinomycetota</taxon>
        <taxon>Actinomycetes</taxon>
        <taxon>Streptosporangiales</taxon>
        <taxon>Streptosporangiaceae</taxon>
        <taxon>Nonomuraea</taxon>
    </lineage>
</organism>
<dbReference type="EMBL" id="JBHMBW010000011">
    <property type="protein sequence ID" value="MFB9624236.1"/>
    <property type="molecule type" value="Genomic_DNA"/>
</dbReference>
<keyword evidence="7" id="KW-1185">Reference proteome</keyword>
<dbReference type="PANTHER" id="PTHR46943">
    <property type="entry name" value="PENTRAXIN-RELATED PROTEIN PTX3"/>
    <property type="match status" value="1"/>
</dbReference>
<evidence type="ECO:0000256" key="2">
    <source>
        <dbReference type="ARBA" id="ARBA00023157"/>
    </source>
</evidence>
<feature type="chain" id="PRO_5045296888" evidence="4">
    <location>
        <begin position="24"/>
        <end position="1163"/>
    </location>
</feature>
<dbReference type="InterPro" id="IPR013783">
    <property type="entry name" value="Ig-like_fold"/>
</dbReference>
<dbReference type="InterPro" id="IPR006558">
    <property type="entry name" value="LamG-like"/>
</dbReference>
<dbReference type="NCBIfam" id="NF033679">
    <property type="entry name" value="DNRLRE_dom"/>
    <property type="match status" value="1"/>
</dbReference>